<dbReference type="Gene3D" id="1.10.10.10">
    <property type="entry name" value="Winged helix-like DNA-binding domain superfamily/Winged helix DNA-binding domain"/>
    <property type="match status" value="1"/>
</dbReference>
<dbReference type="RefSeq" id="WP_004524116.1">
    <property type="nucleotide sequence ID" value="NZ_CM000833.1"/>
</dbReference>
<dbReference type="Proteomes" id="UP000001812">
    <property type="component" value="Chromosome II"/>
</dbReference>
<dbReference type="SUPFAM" id="SSF88946">
    <property type="entry name" value="Sigma2 domain of RNA polymerase sigma factors"/>
    <property type="match status" value="1"/>
</dbReference>
<accession>A0A0E1VY10</accession>
<dbReference type="SUPFAM" id="SSF88659">
    <property type="entry name" value="Sigma3 and sigma4 domains of RNA polymerase sigma factors"/>
    <property type="match status" value="1"/>
</dbReference>
<protein>
    <submittedName>
        <fullName evidence="7">RNA polymerase sigma factor, sigma-70 family</fullName>
    </submittedName>
</protein>
<dbReference type="InterPro" id="IPR039425">
    <property type="entry name" value="RNA_pol_sigma-70-like"/>
</dbReference>
<dbReference type="PANTHER" id="PTHR43133">
    <property type="entry name" value="RNA POLYMERASE ECF-TYPE SIGMA FACTO"/>
    <property type="match status" value="1"/>
</dbReference>
<evidence type="ECO:0000259" key="5">
    <source>
        <dbReference type="Pfam" id="PF04542"/>
    </source>
</evidence>
<dbReference type="InterPro" id="IPR014284">
    <property type="entry name" value="RNA_pol_sigma-70_dom"/>
</dbReference>
<feature type="domain" description="RNA polymerase sigma factor 70 region 4 type 2" evidence="6">
    <location>
        <begin position="111"/>
        <end position="159"/>
    </location>
</feature>
<dbReference type="InterPro" id="IPR013325">
    <property type="entry name" value="RNA_pol_sigma_r2"/>
</dbReference>
<dbReference type="Pfam" id="PF04542">
    <property type="entry name" value="Sigma70_r2"/>
    <property type="match status" value="1"/>
</dbReference>
<dbReference type="GO" id="GO:0016987">
    <property type="term" value="F:sigma factor activity"/>
    <property type="evidence" value="ECO:0007669"/>
    <property type="project" value="UniProtKB-KW"/>
</dbReference>
<evidence type="ECO:0000256" key="3">
    <source>
        <dbReference type="ARBA" id="ARBA00023082"/>
    </source>
</evidence>
<dbReference type="NCBIfam" id="TIGR02937">
    <property type="entry name" value="sigma70-ECF"/>
    <property type="match status" value="1"/>
</dbReference>
<name>A0A0E1VY10_BURPE</name>
<gene>
    <name evidence="7" type="ORF">BURPS1710A_A0583</name>
</gene>
<dbReference type="InterPro" id="IPR007627">
    <property type="entry name" value="RNA_pol_sigma70_r2"/>
</dbReference>
<organism evidence="7">
    <name type="scientific">Burkholderia pseudomallei 1710a</name>
    <dbReference type="NCBI Taxonomy" id="320371"/>
    <lineage>
        <taxon>Bacteria</taxon>
        <taxon>Pseudomonadati</taxon>
        <taxon>Pseudomonadota</taxon>
        <taxon>Betaproteobacteria</taxon>
        <taxon>Burkholderiales</taxon>
        <taxon>Burkholderiaceae</taxon>
        <taxon>Burkholderia</taxon>
        <taxon>pseudomallei group</taxon>
    </lineage>
</organism>
<feature type="domain" description="RNA polymerase sigma-70 region 2" evidence="5">
    <location>
        <begin position="15"/>
        <end position="80"/>
    </location>
</feature>
<dbReference type="AlphaFoldDB" id="A0A0E1VY10"/>
<dbReference type="Gene3D" id="1.10.1740.10">
    <property type="match status" value="1"/>
</dbReference>
<dbReference type="EMBL" id="CM000833">
    <property type="protein sequence ID" value="EET05818.1"/>
    <property type="molecule type" value="Genomic_DNA"/>
</dbReference>
<evidence type="ECO:0000256" key="1">
    <source>
        <dbReference type="ARBA" id="ARBA00010641"/>
    </source>
</evidence>
<reference evidence="7" key="1">
    <citation type="submission" date="2009-05" db="EMBL/GenBank/DDBJ databases">
        <authorList>
            <person name="Harkins D.M."/>
            <person name="DeShazer D."/>
            <person name="Woods D.E."/>
            <person name="Brinkac L.M."/>
            <person name="Brown K.A."/>
            <person name="Hung G.C."/>
            <person name="Tuanyok A."/>
            <person name="Zhang B."/>
            <person name="Nierman W.C."/>
        </authorList>
    </citation>
    <scope>NUCLEOTIDE SEQUENCE [LARGE SCALE GENOMIC DNA]</scope>
    <source>
        <strain evidence="7">1710a</strain>
    </source>
</reference>
<dbReference type="NCBIfam" id="NF009180">
    <property type="entry name" value="PRK12528.1"/>
    <property type="match status" value="1"/>
</dbReference>
<evidence type="ECO:0000256" key="4">
    <source>
        <dbReference type="ARBA" id="ARBA00023163"/>
    </source>
</evidence>
<sequence length="169" mass="19031">MPANTLRLQREIAALYTGHRGWLHGWLSKKLGCGERAADLVHDTFIRLLARDEPIDAAEPRAFLTTVAQRVLYNHWRRERLERAYLDALAQWPEAVAPSPETRAVLFETLVEVDRMLDGLPAVVRRAFLLAQLDGMTHAQIAAELRVSLATVKRYLVKAGAQCYFAIAA</sequence>
<keyword evidence="3" id="KW-0731">Sigma factor</keyword>
<evidence type="ECO:0000256" key="2">
    <source>
        <dbReference type="ARBA" id="ARBA00023015"/>
    </source>
</evidence>
<keyword evidence="4" id="KW-0804">Transcription</keyword>
<evidence type="ECO:0000313" key="7">
    <source>
        <dbReference type="EMBL" id="EET05818.1"/>
    </source>
</evidence>
<evidence type="ECO:0000259" key="6">
    <source>
        <dbReference type="Pfam" id="PF08281"/>
    </source>
</evidence>
<dbReference type="Pfam" id="PF08281">
    <property type="entry name" value="Sigma70_r4_2"/>
    <property type="match status" value="1"/>
</dbReference>
<dbReference type="GO" id="GO:0006352">
    <property type="term" value="P:DNA-templated transcription initiation"/>
    <property type="evidence" value="ECO:0007669"/>
    <property type="project" value="InterPro"/>
</dbReference>
<dbReference type="PANTHER" id="PTHR43133:SF63">
    <property type="entry name" value="RNA POLYMERASE SIGMA FACTOR FECI-RELATED"/>
    <property type="match status" value="1"/>
</dbReference>
<dbReference type="InterPro" id="IPR013324">
    <property type="entry name" value="RNA_pol_sigma_r3/r4-like"/>
</dbReference>
<dbReference type="GO" id="GO:0003677">
    <property type="term" value="F:DNA binding"/>
    <property type="evidence" value="ECO:0007669"/>
    <property type="project" value="InterPro"/>
</dbReference>
<dbReference type="InterPro" id="IPR036388">
    <property type="entry name" value="WH-like_DNA-bd_sf"/>
</dbReference>
<keyword evidence="2" id="KW-0805">Transcription regulation</keyword>
<comment type="similarity">
    <text evidence="1">Belongs to the sigma-70 factor family. ECF subfamily.</text>
</comment>
<dbReference type="HOGENOM" id="CLU_047691_12_1_4"/>
<proteinExistence type="inferred from homology"/>
<dbReference type="InterPro" id="IPR013249">
    <property type="entry name" value="RNA_pol_sigma70_r4_t2"/>
</dbReference>